<dbReference type="OrthoDB" id="533331at2759"/>
<dbReference type="EMBL" id="CACRXK020003343">
    <property type="protein sequence ID" value="CAB3998400.1"/>
    <property type="molecule type" value="Genomic_DNA"/>
</dbReference>
<comment type="caution">
    <text evidence="1">The sequence shown here is derived from an EMBL/GenBank/DDBJ whole genome shotgun (WGS) entry which is preliminary data.</text>
</comment>
<dbReference type="AlphaFoldDB" id="A0A7D9E122"/>
<evidence type="ECO:0000313" key="1">
    <source>
        <dbReference type="EMBL" id="CAB3998400.1"/>
    </source>
</evidence>
<name>A0A7D9E122_PARCT</name>
<gene>
    <name evidence="1" type="ORF">PACLA_8A085061</name>
</gene>
<evidence type="ECO:0000313" key="2">
    <source>
        <dbReference type="Proteomes" id="UP001152795"/>
    </source>
</evidence>
<proteinExistence type="predicted"/>
<organism evidence="1 2">
    <name type="scientific">Paramuricea clavata</name>
    <name type="common">Red gorgonian</name>
    <name type="synonym">Violescent sea-whip</name>
    <dbReference type="NCBI Taxonomy" id="317549"/>
    <lineage>
        <taxon>Eukaryota</taxon>
        <taxon>Metazoa</taxon>
        <taxon>Cnidaria</taxon>
        <taxon>Anthozoa</taxon>
        <taxon>Octocorallia</taxon>
        <taxon>Malacalcyonacea</taxon>
        <taxon>Plexauridae</taxon>
        <taxon>Paramuricea</taxon>
    </lineage>
</organism>
<sequence length="90" mass="10213">MAHQLALLYQSINLLGSKELFAQKKEVEGNFKVFKSKLAVKDKESVPKLPDDEKEWLNTITKSILDVATTFPTELTKPMLASMTFLQNLE</sequence>
<keyword evidence="2" id="KW-1185">Reference proteome</keyword>
<dbReference type="Proteomes" id="UP001152795">
    <property type="component" value="Unassembled WGS sequence"/>
</dbReference>
<protein>
    <submittedName>
        <fullName evidence="1">Uncharacterized protein</fullName>
    </submittedName>
</protein>
<reference evidence="1" key="1">
    <citation type="submission" date="2020-04" db="EMBL/GenBank/DDBJ databases">
        <authorList>
            <person name="Alioto T."/>
            <person name="Alioto T."/>
            <person name="Gomez Garrido J."/>
        </authorList>
    </citation>
    <scope>NUCLEOTIDE SEQUENCE</scope>
    <source>
        <strain evidence="1">A484AB</strain>
    </source>
</reference>
<accession>A0A7D9E122</accession>